<keyword evidence="5" id="KW-1133">Transmembrane helix</keyword>
<dbReference type="GO" id="GO:0046872">
    <property type="term" value="F:metal ion binding"/>
    <property type="evidence" value="ECO:0007669"/>
    <property type="project" value="UniProtKB-KW"/>
</dbReference>
<accession>A0A9X2SXH3</accession>
<dbReference type="GO" id="GO:0020037">
    <property type="term" value="F:heme binding"/>
    <property type="evidence" value="ECO:0007669"/>
    <property type="project" value="InterPro"/>
</dbReference>
<protein>
    <recommendedName>
        <fullName evidence="6">Cytochrome c domain-containing protein</fullName>
    </recommendedName>
</protein>
<dbReference type="InterPro" id="IPR009056">
    <property type="entry name" value="Cyt_c-like_dom"/>
</dbReference>
<dbReference type="SUPFAM" id="SSF46626">
    <property type="entry name" value="Cytochrome c"/>
    <property type="match status" value="1"/>
</dbReference>
<proteinExistence type="predicted"/>
<comment type="caution">
    <text evidence="7">The sequence shown here is derived from an EMBL/GenBank/DDBJ whole genome shotgun (WGS) entry which is preliminary data.</text>
</comment>
<dbReference type="InterPro" id="IPR036909">
    <property type="entry name" value="Cyt_c-like_dom_sf"/>
</dbReference>
<feature type="domain" description="Cytochrome c" evidence="6">
    <location>
        <begin position="40"/>
        <end position="139"/>
    </location>
</feature>
<evidence type="ECO:0000256" key="1">
    <source>
        <dbReference type="ARBA" id="ARBA00022617"/>
    </source>
</evidence>
<name>A0A9X2SXH3_9BACT</name>
<keyword evidence="3 4" id="KW-0408">Iron</keyword>
<gene>
    <name evidence="7" type="ORF">NU887_02305</name>
</gene>
<keyword evidence="8" id="KW-1185">Reference proteome</keyword>
<evidence type="ECO:0000259" key="6">
    <source>
        <dbReference type="PROSITE" id="PS51007"/>
    </source>
</evidence>
<dbReference type="RefSeq" id="WP_258421739.1">
    <property type="nucleotide sequence ID" value="NZ_JANAEZ010000001.1"/>
</dbReference>
<keyword evidence="5" id="KW-0472">Membrane</keyword>
<dbReference type="EMBL" id="JANSUY010000001">
    <property type="protein sequence ID" value="MCR9013847.1"/>
    <property type="molecule type" value="Genomic_DNA"/>
</dbReference>
<evidence type="ECO:0000256" key="5">
    <source>
        <dbReference type="SAM" id="Phobius"/>
    </source>
</evidence>
<feature type="transmembrane region" description="Helical" evidence="5">
    <location>
        <begin position="6"/>
        <end position="24"/>
    </location>
</feature>
<evidence type="ECO:0000313" key="7">
    <source>
        <dbReference type="EMBL" id="MCR9013847.1"/>
    </source>
</evidence>
<keyword evidence="1 4" id="KW-0349">Heme</keyword>
<evidence type="ECO:0000256" key="4">
    <source>
        <dbReference type="PROSITE-ProRule" id="PRU00433"/>
    </source>
</evidence>
<organism evidence="7 8">
    <name type="scientific">Aquiflexum gelatinilyticum</name>
    <dbReference type="NCBI Taxonomy" id="2961943"/>
    <lineage>
        <taxon>Bacteria</taxon>
        <taxon>Pseudomonadati</taxon>
        <taxon>Bacteroidota</taxon>
        <taxon>Cytophagia</taxon>
        <taxon>Cytophagales</taxon>
        <taxon>Cyclobacteriaceae</taxon>
        <taxon>Aquiflexum</taxon>
    </lineage>
</organism>
<evidence type="ECO:0000256" key="2">
    <source>
        <dbReference type="ARBA" id="ARBA00022723"/>
    </source>
</evidence>
<dbReference type="AlphaFoldDB" id="A0A9X2SXH3"/>
<reference evidence="7" key="1">
    <citation type="submission" date="2022-08" db="EMBL/GenBank/DDBJ databases">
        <authorList>
            <person name="Zhang D."/>
        </authorList>
    </citation>
    <scope>NUCLEOTIDE SEQUENCE</scope>
    <source>
        <strain evidence="7">XJ19-11</strain>
    </source>
</reference>
<keyword evidence="2 4" id="KW-0479">Metal-binding</keyword>
<dbReference type="Gene3D" id="1.10.760.10">
    <property type="entry name" value="Cytochrome c-like domain"/>
    <property type="match status" value="1"/>
</dbReference>
<evidence type="ECO:0000256" key="3">
    <source>
        <dbReference type="ARBA" id="ARBA00023004"/>
    </source>
</evidence>
<dbReference type="GO" id="GO:0009055">
    <property type="term" value="F:electron transfer activity"/>
    <property type="evidence" value="ECO:0007669"/>
    <property type="project" value="InterPro"/>
</dbReference>
<sequence length="156" mass="18423">MITKKQIILSLLPALLWVVILFYFNQEKKKEIHIPLQNTKQNLDGMVLMDRYCFTCHHPEMTGGPASRTGPPMFKVREHYFREGISREDFVDPIIAYVQHPDQDKSKMPGAIRNFRLMPPLSIDQKDLAIIVNYIYDHDLSSQEWISEWREFKKTD</sequence>
<keyword evidence="5" id="KW-0812">Transmembrane</keyword>
<dbReference type="Proteomes" id="UP001142175">
    <property type="component" value="Unassembled WGS sequence"/>
</dbReference>
<dbReference type="PROSITE" id="PS51007">
    <property type="entry name" value="CYTC"/>
    <property type="match status" value="1"/>
</dbReference>
<evidence type="ECO:0000313" key="8">
    <source>
        <dbReference type="Proteomes" id="UP001142175"/>
    </source>
</evidence>